<dbReference type="InterPro" id="IPR025381">
    <property type="entry name" value="DUF4296"/>
</dbReference>
<dbReference type="KEGG" id="tje:TJEJU_0251"/>
<dbReference type="Proteomes" id="UP000215214">
    <property type="component" value="Chromosome TJEJU"/>
</dbReference>
<sequence length="151" mass="17523">MKNIILFILCISLCLACTGNTIYKEPKNLIPRDSMVALLTDMHIAAAAKPVKNLDQKRDLNYMQLVYDKYKIDSLRFEQSNIYYTSKIDEYDKLLKDIRRNIEVIASTHQLEKNKRDSIKKSKAKRLDSINAKKIKAKKDSLIVPSEEEDE</sequence>
<gene>
    <name evidence="3" type="ORF">TJEJU_0251</name>
</gene>
<evidence type="ECO:0000313" key="3">
    <source>
        <dbReference type="EMBL" id="SNR14054.1"/>
    </source>
</evidence>
<evidence type="ECO:0000313" key="4">
    <source>
        <dbReference type="Proteomes" id="UP000215214"/>
    </source>
</evidence>
<dbReference type="EMBL" id="LT899436">
    <property type="protein sequence ID" value="SNR14054.1"/>
    <property type="molecule type" value="Genomic_DNA"/>
</dbReference>
<name>A0A238U6D7_9FLAO</name>
<organism evidence="3 4">
    <name type="scientific">Tenacibaculum jejuense</name>
    <dbReference type="NCBI Taxonomy" id="584609"/>
    <lineage>
        <taxon>Bacteria</taxon>
        <taxon>Pseudomonadati</taxon>
        <taxon>Bacteroidota</taxon>
        <taxon>Flavobacteriia</taxon>
        <taxon>Flavobacteriales</taxon>
        <taxon>Flavobacteriaceae</taxon>
        <taxon>Tenacibaculum</taxon>
    </lineage>
</organism>
<evidence type="ECO:0000256" key="1">
    <source>
        <dbReference type="SAM" id="SignalP"/>
    </source>
</evidence>
<feature type="chain" id="PRO_5012104865" description="DUF4296 domain-containing protein" evidence="1">
    <location>
        <begin position="17"/>
        <end position="151"/>
    </location>
</feature>
<dbReference type="AlphaFoldDB" id="A0A238U6D7"/>
<reference evidence="3 4" key="1">
    <citation type="submission" date="2017-07" db="EMBL/GenBank/DDBJ databases">
        <authorList>
            <person name="Sun Z.S."/>
            <person name="Albrecht U."/>
            <person name="Echele G."/>
            <person name="Lee C.C."/>
        </authorList>
    </citation>
    <scope>NUCLEOTIDE SEQUENCE [LARGE SCALE GENOMIC DNA]</scope>
    <source>
        <strain evidence="4">type strain: KCTC 22618</strain>
    </source>
</reference>
<proteinExistence type="predicted"/>
<dbReference type="OrthoDB" id="1525222at2"/>
<dbReference type="Pfam" id="PF14129">
    <property type="entry name" value="DUF4296"/>
    <property type="match status" value="1"/>
</dbReference>
<evidence type="ECO:0000259" key="2">
    <source>
        <dbReference type="Pfam" id="PF14129"/>
    </source>
</evidence>
<feature type="domain" description="DUF4296" evidence="2">
    <location>
        <begin position="26"/>
        <end position="104"/>
    </location>
</feature>
<dbReference type="RefSeq" id="WP_095068921.1">
    <property type="nucleotide sequence ID" value="NZ_LT899436.1"/>
</dbReference>
<protein>
    <recommendedName>
        <fullName evidence="2">DUF4296 domain-containing protein</fullName>
    </recommendedName>
</protein>
<accession>A0A238U6D7</accession>
<keyword evidence="4" id="KW-1185">Reference proteome</keyword>
<feature type="signal peptide" evidence="1">
    <location>
        <begin position="1"/>
        <end position="16"/>
    </location>
</feature>
<keyword evidence="1" id="KW-0732">Signal</keyword>